<feature type="compositionally biased region" description="Basic residues" evidence="2">
    <location>
        <begin position="560"/>
        <end position="574"/>
    </location>
</feature>
<dbReference type="EMBL" id="KZ819326">
    <property type="protein sequence ID" value="PWN21062.1"/>
    <property type="molecule type" value="Genomic_DNA"/>
</dbReference>
<dbReference type="CDD" id="cd03788">
    <property type="entry name" value="GT20_TPS"/>
    <property type="match status" value="1"/>
</dbReference>
<feature type="compositionally biased region" description="Polar residues" evidence="2">
    <location>
        <begin position="118"/>
        <end position="134"/>
    </location>
</feature>
<dbReference type="GeneID" id="37015578"/>
<feature type="compositionally biased region" description="Polar residues" evidence="2">
    <location>
        <begin position="523"/>
        <end position="534"/>
    </location>
</feature>
<feature type="compositionally biased region" description="Basic and acidic residues" evidence="2">
    <location>
        <begin position="1220"/>
        <end position="1237"/>
    </location>
</feature>
<feature type="region of interest" description="Disordered" evidence="2">
    <location>
        <begin position="329"/>
        <end position="574"/>
    </location>
</feature>
<dbReference type="PANTHER" id="PTHR10788:SF15">
    <property type="entry name" value="TREHALOSE SYNTHASE COMPLEX REGULATORY SUBUNIT TPS3-RELATED"/>
    <property type="match status" value="1"/>
</dbReference>
<evidence type="ECO:0000313" key="4">
    <source>
        <dbReference type="Proteomes" id="UP000245942"/>
    </source>
</evidence>
<dbReference type="Gene3D" id="3.30.70.1020">
    <property type="entry name" value="Trehalose-6-phosphate phosphatase related protein, domain 2"/>
    <property type="match status" value="1"/>
</dbReference>
<proteinExistence type="inferred from homology"/>
<sequence length="1510" mass="162192">MTSMPSGPPPAPLGQGSRYYGHRVLIASLFLPDTITFHEVDASVIDSPRGQSAAPPSPPADQQNGFSVHELGTRLAGVSAAFRDNEKDCDSPTGRTDGVDPPPLVTSPIPLPPRRGSAATTSQPPRFSSQTDGTSSSHAGSATSSASKSQINMTKLMAEATRRPANPQQSSSFEISGSQSATRRPDFTSGPGRPSGSREEKPTPSSSVADHGRGGGDATVGAGAGGVASASSVRPGLIRGTTSHSGGGKSSLGTPLSRRRGSSSIAEDDKGPAAVSAGLLSVHERSGSSPNKKLNDPAGSRTPGAAAAGKAGTMQPLSIIGDLQARQAALTTAPAPTPGDAERHHPFGGGAVTPYRGGQTPGHAPRTPGLPPGAQTPSNLNRGFHSALASNNRPIPGLTMTKATESTSAPGSGTMDKKLKSGGLISDVSSQNPSPGSLSTRTPDRGGNGGLAPRPSLHHRLSSSRLSAVASGSYNDHGRGGESTDVPSLPGKSSIGAPSGTLHSSKRVSYVSDPDRGSGGESGTASPTERQCNHSTRHSRFAAGGTASNKSSSPWIARSASRRRRTASIIGRKLRRPSQDLPTFAEADTDFGEYEYATYEELPPHGFISNPSSNGGLVNAVACLAEQRKVRSGGRLFIGTPGFHADEEWLRPHHRRALQQEFRDERSSVPVWLNEEVFRGAYHRFCKGILWPTFHYTLPTDKALEAEHESFECYKELNMIFAKRIAQEWKEGDIVLINDYHLLLVPQLLRELVPSATIGLFIHIAFPSSELFRCLAMRETLLRGMLGADLVGFQTHNFCRHFRQTVSRILQLEATPKGVQTESSFTTVSPFPIGIDPRNLNAKRCDPEVAEWVAKLTERYEGKKVIVGRDKLDWIRGVRQKLLAFEIFLKDHPEWVGKVVLIQVALATNEENNEAGEASDVVSRINSRYASLTYQPVVFLHVQDITFSQYLALLSVADAFMANSLREGMNLTTHEYIICQEQKQSPLILSEFTGTYSALRACISINPWCSKQVAHAIHKALIMPKDEQEARWADLHRTVVTQTALQWITSLLSRLERAHIEQQRRDNAFIPKLEIGQLVSEWRASKTRLILLDLEGSLLPESVLLLRNPEDLNFPDTLLSTLKELSEDSRNATYVMSALSTDFLDRLAEKLPGLGIVAEDGCAVKHPGRAEWTSLIAGLNNAWKVSVIEILRYFQDRTPGSFLHDRGATLFFSAGQAEEGGDRPDQACDASHYHPTHDSTSNPSVASRSRSQESQWARRQLAEINNLVFDSLGERFSLRIVPRGTTLTVSPKNVSRASAVQHIVQLQAMGVLSRQPVKDESVPGSMAGMGRDEDDQSLPPAPPSEHAPRDALWSGRVGHDGVTELGAATPPCASAGPFSRQESMAASLSRAASAQHQSFFHSLGPTGNFDFALYIGADERLIAYVASLDLPFAPLTVTTANIDLRGSEAGFCLPVGCLGGGDPNKADAAASDGDTAKGEQQEDGGVLEALKELVAFRRRDMRWGRSGSEI</sequence>
<accession>A0A316U798</accession>
<feature type="compositionally biased region" description="Polar residues" evidence="2">
    <location>
        <begin position="1238"/>
        <end position="1253"/>
    </location>
</feature>
<reference evidence="3 4" key="1">
    <citation type="journal article" date="2018" name="Mol. Biol. Evol.">
        <title>Broad Genomic Sampling Reveals a Smut Pathogenic Ancestry of the Fungal Clade Ustilaginomycotina.</title>
        <authorList>
            <person name="Kijpornyongpan T."/>
            <person name="Mondo S.J."/>
            <person name="Barry K."/>
            <person name="Sandor L."/>
            <person name="Lee J."/>
            <person name="Lipzen A."/>
            <person name="Pangilinan J."/>
            <person name="LaButti K."/>
            <person name="Hainaut M."/>
            <person name="Henrissat B."/>
            <person name="Grigoriev I.V."/>
            <person name="Spatafora J.W."/>
            <person name="Aime M.C."/>
        </authorList>
    </citation>
    <scope>NUCLEOTIDE SEQUENCE [LARGE SCALE GENOMIC DNA]</scope>
    <source>
        <strain evidence="3 4">MCA 4718</strain>
    </source>
</reference>
<feature type="compositionally biased region" description="Low complexity" evidence="2">
    <location>
        <begin position="168"/>
        <end position="180"/>
    </location>
</feature>
<feature type="region of interest" description="Disordered" evidence="2">
    <location>
        <begin position="83"/>
        <end position="311"/>
    </location>
</feature>
<dbReference type="InterPro" id="IPR001830">
    <property type="entry name" value="Glyco_trans_20"/>
</dbReference>
<feature type="region of interest" description="Disordered" evidence="2">
    <location>
        <begin position="46"/>
        <end position="65"/>
    </location>
</feature>
<feature type="compositionally biased region" description="Polar residues" evidence="2">
    <location>
        <begin position="401"/>
        <end position="411"/>
    </location>
</feature>
<dbReference type="GO" id="GO:0005946">
    <property type="term" value="C:alpha,alpha-trehalose-phosphate synthase complex (UDP-forming)"/>
    <property type="evidence" value="ECO:0007669"/>
    <property type="project" value="TreeGrafter"/>
</dbReference>
<dbReference type="PANTHER" id="PTHR10788">
    <property type="entry name" value="TREHALOSE-6-PHOSPHATE SYNTHASE"/>
    <property type="match status" value="1"/>
</dbReference>
<feature type="compositionally biased region" description="Low complexity" evidence="2">
    <location>
        <begin position="135"/>
        <end position="149"/>
    </location>
</feature>
<feature type="compositionally biased region" description="Polar residues" evidence="2">
    <location>
        <begin position="427"/>
        <end position="441"/>
    </location>
</feature>
<dbReference type="Gene3D" id="3.40.50.2000">
    <property type="entry name" value="Glycogen Phosphorylase B"/>
    <property type="match status" value="2"/>
</dbReference>
<dbReference type="GO" id="GO:0004805">
    <property type="term" value="F:trehalose-phosphatase activity"/>
    <property type="evidence" value="ECO:0007669"/>
    <property type="project" value="TreeGrafter"/>
</dbReference>
<dbReference type="GO" id="GO:0003825">
    <property type="term" value="F:alpha,alpha-trehalose-phosphate synthase (UDP-forming) activity"/>
    <property type="evidence" value="ECO:0007669"/>
    <property type="project" value="TreeGrafter"/>
</dbReference>
<dbReference type="STRING" id="1684307.A0A316U798"/>
<dbReference type="FunFam" id="3.40.50.2000:FF:000036">
    <property type="entry name" value="Alpha,alpha-trehalose-phosphate synthase subunit Tps2"/>
    <property type="match status" value="1"/>
</dbReference>
<dbReference type="GO" id="GO:0005829">
    <property type="term" value="C:cytosol"/>
    <property type="evidence" value="ECO:0007669"/>
    <property type="project" value="TreeGrafter"/>
</dbReference>
<evidence type="ECO:0000313" key="3">
    <source>
        <dbReference type="EMBL" id="PWN21062.1"/>
    </source>
</evidence>
<name>A0A316U798_9BASI</name>
<dbReference type="InterPro" id="IPR003337">
    <property type="entry name" value="Trehalose_PPase"/>
</dbReference>
<gene>
    <name evidence="3" type="ORF">BCV69DRAFT_293638</name>
</gene>
<feature type="region of interest" description="Disordered" evidence="2">
    <location>
        <begin position="1465"/>
        <end position="1484"/>
    </location>
</feature>
<dbReference type="SUPFAM" id="SSF53756">
    <property type="entry name" value="UDP-Glycosyltransferase/glycogen phosphorylase"/>
    <property type="match status" value="1"/>
</dbReference>
<protein>
    <submittedName>
        <fullName evidence="3">Uncharacterized protein</fullName>
    </submittedName>
</protein>
<evidence type="ECO:0000256" key="2">
    <source>
        <dbReference type="SAM" id="MobiDB-lite"/>
    </source>
</evidence>
<keyword evidence="4" id="KW-1185">Reference proteome</keyword>
<feature type="region of interest" description="Disordered" evidence="2">
    <location>
        <begin position="1314"/>
        <end position="1352"/>
    </location>
</feature>
<dbReference type="Pfam" id="PF00982">
    <property type="entry name" value="Glyco_transf_20"/>
    <property type="match status" value="1"/>
</dbReference>
<dbReference type="InterPro" id="IPR036412">
    <property type="entry name" value="HAD-like_sf"/>
</dbReference>
<feature type="region of interest" description="Disordered" evidence="2">
    <location>
        <begin position="1216"/>
        <end position="1253"/>
    </location>
</feature>
<comment type="similarity">
    <text evidence="1">In the N-terminal section; belongs to the glycosyltransferase 20 family.</text>
</comment>
<feature type="compositionally biased region" description="Pro residues" evidence="2">
    <location>
        <begin position="100"/>
        <end position="113"/>
    </location>
</feature>
<dbReference type="RefSeq" id="XP_025348222.1">
    <property type="nucleotide sequence ID" value="XM_025493844.1"/>
</dbReference>
<dbReference type="GO" id="GO:0005992">
    <property type="term" value="P:trehalose biosynthetic process"/>
    <property type="evidence" value="ECO:0007669"/>
    <property type="project" value="InterPro"/>
</dbReference>
<organism evidence="3 4">
    <name type="scientific">Pseudomicrostroma glucosiphilum</name>
    <dbReference type="NCBI Taxonomy" id="1684307"/>
    <lineage>
        <taxon>Eukaryota</taxon>
        <taxon>Fungi</taxon>
        <taxon>Dikarya</taxon>
        <taxon>Basidiomycota</taxon>
        <taxon>Ustilaginomycotina</taxon>
        <taxon>Exobasidiomycetes</taxon>
        <taxon>Microstromatales</taxon>
        <taxon>Microstromatales incertae sedis</taxon>
        <taxon>Pseudomicrostroma</taxon>
    </lineage>
</organism>
<dbReference type="Pfam" id="PF02358">
    <property type="entry name" value="Trehalose_PPase"/>
    <property type="match status" value="1"/>
</dbReference>
<evidence type="ECO:0000256" key="1">
    <source>
        <dbReference type="ARBA" id="ARBA00005409"/>
    </source>
</evidence>
<feature type="compositionally biased region" description="Gly residues" evidence="2">
    <location>
        <begin position="215"/>
        <end position="226"/>
    </location>
</feature>
<dbReference type="InterPro" id="IPR023214">
    <property type="entry name" value="HAD_sf"/>
</dbReference>
<dbReference type="OrthoDB" id="755951at2759"/>
<dbReference type="SUPFAM" id="SSF56784">
    <property type="entry name" value="HAD-like"/>
    <property type="match status" value="1"/>
</dbReference>
<dbReference type="Proteomes" id="UP000245942">
    <property type="component" value="Unassembled WGS sequence"/>
</dbReference>
<dbReference type="Gene3D" id="3.40.50.1000">
    <property type="entry name" value="HAD superfamily/HAD-like"/>
    <property type="match status" value="1"/>
</dbReference>